<protein>
    <submittedName>
        <fullName evidence="1">Activating signal cointegrator 1 complex subunit 3</fullName>
    </submittedName>
</protein>
<evidence type="ECO:0000313" key="2">
    <source>
        <dbReference type="Proteomes" id="UP000585614"/>
    </source>
</evidence>
<name>A0A7J7YQ48_RHIFE</name>
<accession>A0A7J7YQ48</accession>
<dbReference type="Proteomes" id="UP000585614">
    <property type="component" value="Unassembled WGS sequence"/>
</dbReference>
<proteinExistence type="predicted"/>
<dbReference type="AlphaFoldDB" id="A0A7J7YQ48"/>
<evidence type="ECO:0000313" key="1">
    <source>
        <dbReference type="EMBL" id="KAF6364062.1"/>
    </source>
</evidence>
<dbReference type="EMBL" id="JACAGC010000005">
    <property type="protein sequence ID" value="KAF6364062.1"/>
    <property type="molecule type" value="Genomic_DNA"/>
</dbReference>
<organism evidence="1 2">
    <name type="scientific">Rhinolophus ferrumequinum</name>
    <name type="common">Greater horseshoe bat</name>
    <dbReference type="NCBI Taxonomy" id="59479"/>
    <lineage>
        <taxon>Eukaryota</taxon>
        <taxon>Metazoa</taxon>
        <taxon>Chordata</taxon>
        <taxon>Craniata</taxon>
        <taxon>Vertebrata</taxon>
        <taxon>Euteleostomi</taxon>
        <taxon>Mammalia</taxon>
        <taxon>Eutheria</taxon>
        <taxon>Laurasiatheria</taxon>
        <taxon>Chiroptera</taxon>
        <taxon>Yinpterochiroptera</taxon>
        <taxon>Rhinolophoidea</taxon>
        <taxon>Rhinolophidae</taxon>
        <taxon>Rhinolophinae</taxon>
        <taxon>Rhinolophus</taxon>
    </lineage>
</organism>
<reference evidence="1 2" key="1">
    <citation type="journal article" date="2020" name="Nature">
        <title>Six reference-quality genomes reveal evolution of bat adaptations.</title>
        <authorList>
            <person name="Jebb D."/>
            <person name="Huang Z."/>
            <person name="Pippel M."/>
            <person name="Hughes G.M."/>
            <person name="Lavrichenko K."/>
            <person name="Devanna P."/>
            <person name="Winkler S."/>
            <person name="Jermiin L.S."/>
            <person name="Skirmuntt E.C."/>
            <person name="Katzourakis A."/>
            <person name="Burkitt-Gray L."/>
            <person name="Ray D.A."/>
            <person name="Sullivan K.A.M."/>
            <person name="Roscito J.G."/>
            <person name="Kirilenko B.M."/>
            <person name="Davalos L.M."/>
            <person name="Corthals A.P."/>
            <person name="Power M.L."/>
            <person name="Jones G."/>
            <person name="Ransome R.D."/>
            <person name="Dechmann D.K.N."/>
            <person name="Locatelli A.G."/>
            <person name="Puechmaille S.J."/>
            <person name="Fedrigo O."/>
            <person name="Jarvis E.D."/>
            <person name="Hiller M."/>
            <person name="Vernes S.C."/>
            <person name="Myers E.W."/>
            <person name="Teeling E.C."/>
        </authorList>
    </citation>
    <scope>NUCLEOTIDE SEQUENCE [LARGE SCALE GENOMIC DNA]</scope>
    <source>
        <strain evidence="1">MRhiFer1</strain>
        <tissue evidence="1">Lung</tissue>
    </source>
</reference>
<comment type="caution">
    <text evidence="1">The sequence shown here is derived from an EMBL/GenBank/DDBJ whole genome shotgun (WGS) entry which is preliminary data.</text>
</comment>
<gene>
    <name evidence="1" type="ORF">mRhiFer1_001092</name>
</gene>
<sequence>MICLLLLKVVMNFRMSCLNFLGLMDLNLLRSSSRIELQLWIDFLILQMIISCRLFKRIAKKF</sequence>